<sequence length="100" mass="10712">MSGTRAGGPAGSRSSGGDGHAEHRGDEKDQVLWGEEAKLVGVGFGSKDEEGSPKVEARVETLGVHGRVEDAGAWKEEEESRDSRKDHTFLVDPRVELALK</sequence>
<accession>A0ABQ8P590</accession>
<feature type="compositionally biased region" description="Basic and acidic residues" evidence="1">
    <location>
        <begin position="19"/>
        <end position="32"/>
    </location>
</feature>
<name>A0ABQ8P590_9CRYT</name>
<dbReference type="EMBL" id="JAPCXB010000152">
    <property type="protein sequence ID" value="KAJ1606047.1"/>
    <property type="molecule type" value="Genomic_DNA"/>
</dbReference>
<gene>
    <name evidence="2" type="ORF">OJ252_3296</name>
</gene>
<evidence type="ECO:0000256" key="1">
    <source>
        <dbReference type="SAM" id="MobiDB-lite"/>
    </source>
</evidence>
<evidence type="ECO:0000313" key="2">
    <source>
        <dbReference type="EMBL" id="KAJ1606047.1"/>
    </source>
</evidence>
<evidence type="ECO:0000313" key="3">
    <source>
        <dbReference type="Proteomes" id="UP001071777"/>
    </source>
</evidence>
<feature type="compositionally biased region" description="Gly residues" evidence="1">
    <location>
        <begin position="1"/>
        <end position="18"/>
    </location>
</feature>
<feature type="region of interest" description="Disordered" evidence="1">
    <location>
        <begin position="1"/>
        <end position="32"/>
    </location>
</feature>
<protein>
    <submittedName>
        <fullName evidence="2">Uncharacterized protein</fullName>
    </submittedName>
</protein>
<organism evidence="2 3">
    <name type="scientific">Cryptosporidium canis</name>
    <dbReference type="NCBI Taxonomy" id="195482"/>
    <lineage>
        <taxon>Eukaryota</taxon>
        <taxon>Sar</taxon>
        <taxon>Alveolata</taxon>
        <taxon>Apicomplexa</taxon>
        <taxon>Conoidasida</taxon>
        <taxon>Coccidia</taxon>
        <taxon>Eucoccidiorida</taxon>
        <taxon>Eimeriorina</taxon>
        <taxon>Cryptosporidiidae</taxon>
        <taxon>Cryptosporidium</taxon>
    </lineage>
</organism>
<keyword evidence="3" id="KW-1185">Reference proteome</keyword>
<reference evidence="2" key="1">
    <citation type="submission" date="2022-10" db="EMBL/GenBank/DDBJ databases">
        <title>Adaptive evolution leads to modifications in subtelomeric GC content in a zoonotic Cryptosporidium species.</title>
        <authorList>
            <person name="Li J."/>
            <person name="Feng Y."/>
            <person name="Xiao L."/>
        </authorList>
    </citation>
    <scope>NUCLEOTIDE SEQUENCE</scope>
    <source>
        <strain evidence="2">25894</strain>
    </source>
</reference>
<proteinExistence type="predicted"/>
<comment type="caution">
    <text evidence="2">The sequence shown here is derived from an EMBL/GenBank/DDBJ whole genome shotgun (WGS) entry which is preliminary data.</text>
</comment>
<dbReference type="Proteomes" id="UP001071777">
    <property type="component" value="Unassembled WGS sequence"/>
</dbReference>